<evidence type="ECO:0000313" key="2">
    <source>
        <dbReference type="EMBL" id="KZT26450.1"/>
    </source>
</evidence>
<keyword evidence="1" id="KW-0812">Transmembrane</keyword>
<feature type="transmembrane region" description="Helical" evidence="1">
    <location>
        <begin position="132"/>
        <end position="155"/>
    </location>
</feature>
<protein>
    <submittedName>
        <fullName evidence="2">Uncharacterized protein</fullName>
    </submittedName>
</protein>
<dbReference type="InParanoid" id="A0A165TC48"/>
<dbReference type="AlphaFoldDB" id="A0A165TC48"/>
<organism evidence="2 3">
    <name type="scientific">Neolentinus lepideus HHB14362 ss-1</name>
    <dbReference type="NCBI Taxonomy" id="1314782"/>
    <lineage>
        <taxon>Eukaryota</taxon>
        <taxon>Fungi</taxon>
        <taxon>Dikarya</taxon>
        <taxon>Basidiomycota</taxon>
        <taxon>Agaricomycotina</taxon>
        <taxon>Agaricomycetes</taxon>
        <taxon>Gloeophyllales</taxon>
        <taxon>Gloeophyllaceae</taxon>
        <taxon>Neolentinus</taxon>
    </lineage>
</organism>
<proteinExistence type="predicted"/>
<evidence type="ECO:0000313" key="3">
    <source>
        <dbReference type="Proteomes" id="UP000076761"/>
    </source>
</evidence>
<reference evidence="2 3" key="1">
    <citation type="journal article" date="2016" name="Mol. Biol. Evol.">
        <title>Comparative Genomics of Early-Diverging Mushroom-Forming Fungi Provides Insights into the Origins of Lignocellulose Decay Capabilities.</title>
        <authorList>
            <person name="Nagy L.G."/>
            <person name="Riley R."/>
            <person name="Tritt A."/>
            <person name="Adam C."/>
            <person name="Daum C."/>
            <person name="Floudas D."/>
            <person name="Sun H."/>
            <person name="Yadav J.S."/>
            <person name="Pangilinan J."/>
            <person name="Larsson K.H."/>
            <person name="Matsuura K."/>
            <person name="Barry K."/>
            <person name="Labutti K."/>
            <person name="Kuo R."/>
            <person name="Ohm R.A."/>
            <person name="Bhattacharya S.S."/>
            <person name="Shirouzu T."/>
            <person name="Yoshinaga Y."/>
            <person name="Martin F.M."/>
            <person name="Grigoriev I.V."/>
            <person name="Hibbett D.S."/>
        </authorList>
    </citation>
    <scope>NUCLEOTIDE SEQUENCE [LARGE SCALE GENOMIC DNA]</scope>
    <source>
        <strain evidence="2 3">HHB14362 ss-1</strain>
    </source>
</reference>
<feature type="transmembrane region" description="Helical" evidence="1">
    <location>
        <begin position="230"/>
        <end position="250"/>
    </location>
</feature>
<dbReference type="EMBL" id="KV425566">
    <property type="protein sequence ID" value="KZT26450.1"/>
    <property type="molecule type" value="Genomic_DNA"/>
</dbReference>
<dbReference type="OrthoDB" id="3226582at2759"/>
<keyword evidence="1" id="KW-0472">Membrane</keyword>
<dbReference type="STRING" id="1314782.A0A165TC48"/>
<feature type="transmembrane region" description="Helical" evidence="1">
    <location>
        <begin position="47"/>
        <end position="69"/>
    </location>
</feature>
<dbReference type="Proteomes" id="UP000076761">
    <property type="component" value="Unassembled WGS sequence"/>
</dbReference>
<sequence length="385" mass="42005">MALSLQRGNILWLWIQSVLYGMYTIIFACCVYTLHSRGLFWAVSKNPLVLVVVSLFVCGTAETIIYFIYTFVLADVQSDVPYPSETEAQLREKDTGNLLAVVLAPIVATNTVVADGLLIWRTYVVWGKKPIIAAIPSILLLIGTGCGYTLTYYSAQAYYVRLHLPLSVEVVPQAWIEAGIWSERMRTIFFSMSLATNVIVTVLIAARISWLNQGLREALGGRNSRPYHRIILLIIESGVVNAACLLLGLIMNGPLKTHLIQGESGSEFQVATFVVFPSTIANIFPTLLVLLVALGKTTEPSSSGSRSGTHNFNSTHVTVPTLTFAHSEPYTTADDNLEFGLHLRTLGSGGDVEHSPPGKVDFSSSLHNDAGLDHVSLHGQDISVL</sequence>
<name>A0A165TC48_9AGAM</name>
<feature type="transmembrane region" description="Helical" evidence="1">
    <location>
        <begin position="270"/>
        <end position="294"/>
    </location>
</feature>
<feature type="transmembrane region" description="Helical" evidence="1">
    <location>
        <begin position="98"/>
        <end position="120"/>
    </location>
</feature>
<keyword evidence="3" id="KW-1185">Reference proteome</keyword>
<dbReference type="PROSITE" id="PS51257">
    <property type="entry name" value="PROKAR_LIPOPROTEIN"/>
    <property type="match status" value="1"/>
</dbReference>
<feature type="transmembrane region" description="Helical" evidence="1">
    <location>
        <begin position="12"/>
        <end position="35"/>
    </location>
</feature>
<keyword evidence="1" id="KW-1133">Transmembrane helix</keyword>
<accession>A0A165TC48</accession>
<gene>
    <name evidence="2" type="ORF">NEOLEDRAFT_1177458</name>
</gene>
<evidence type="ECO:0000256" key="1">
    <source>
        <dbReference type="SAM" id="Phobius"/>
    </source>
</evidence>
<feature type="transmembrane region" description="Helical" evidence="1">
    <location>
        <begin position="188"/>
        <end position="210"/>
    </location>
</feature>